<name>M7UGB5_BOTF1</name>
<reference evidence="3" key="1">
    <citation type="journal article" date="2013" name="Genome Announc.">
        <title>Draft genome sequence of Botrytis cinerea BcDW1, inoculum for noble rot of grape berries.</title>
        <authorList>
            <person name="Blanco-Ulate B."/>
            <person name="Allen G."/>
            <person name="Powell A.L."/>
            <person name="Cantu D."/>
        </authorList>
    </citation>
    <scope>NUCLEOTIDE SEQUENCE [LARGE SCALE GENOMIC DNA]</scope>
    <source>
        <strain evidence="3">BcDW1</strain>
    </source>
</reference>
<sequence length="97" mass="11566">MFANDFKASDPSPILAVRDQEQEEEYLSDSEEMVNIRELVEIHQQHYVGMNRLHEERRLENNELHHQHYLEIAELYNFATILAVVLLVFLARLLELF</sequence>
<organism evidence="2 3">
    <name type="scientific">Botryotinia fuckeliana (strain BcDW1)</name>
    <name type="common">Noble rot fungus</name>
    <name type="synonym">Botrytis cinerea</name>
    <dbReference type="NCBI Taxonomy" id="1290391"/>
    <lineage>
        <taxon>Eukaryota</taxon>
        <taxon>Fungi</taxon>
        <taxon>Dikarya</taxon>
        <taxon>Ascomycota</taxon>
        <taxon>Pezizomycotina</taxon>
        <taxon>Leotiomycetes</taxon>
        <taxon>Helotiales</taxon>
        <taxon>Sclerotiniaceae</taxon>
        <taxon>Botrytis</taxon>
    </lineage>
</organism>
<keyword evidence="1" id="KW-0812">Transmembrane</keyword>
<feature type="transmembrane region" description="Helical" evidence="1">
    <location>
        <begin position="75"/>
        <end position="94"/>
    </location>
</feature>
<dbReference type="HOGENOM" id="CLU_2346433_0_0_1"/>
<evidence type="ECO:0000313" key="3">
    <source>
        <dbReference type="Proteomes" id="UP000012045"/>
    </source>
</evidence>
<dbReference type="Proteomes" id="UP000012045">
    <property type="component" value="Unassembled WGS sequence"/>
</dbReference>
<keyword evidence="1" id="KW-1133">Transmembrane helix</keyword>
<dbReference type="AlphaFoldDB" id="M7UGB5"/>
<keyword evidence="1" id="KW-0472">Membrane</keyword>
<dbReference type="EMBL" id="KB708034">
    <property type="protein sequence ID" value="EMR82577.1"/>
    <property type="molecule type" value="Genomic_DNA"/>
</dbReference>
<evidence type="ECO:0000313" key="2">
    <source>
        <dbReference type="EMBL" id="EMR82577.1"/>
    </source>
</evidence>
<proteinExistence type="predicted"/>
<accession>M7UGB5</accession>
<evidence type="ECO:0000256" key="1">
    <source>
        <dbReference type="SAM" id="Phobius"/>
    </source>
</evidence>
<protein>
    <submittedName>
        <fullName evidence="2">Uncharacterized protein</fullName>
    </submittedName>
</protein>
<gene>
    <name evidence="2" type="ORF">BcDW1_8765</name>
</gene>